<reference evidence="1 2" key="1">
    <citation type="submission" date="2019-04" db="EMBL/GenBank/DDBJ databases">
        <title>Rhizobium terrae sp. nov., isolated from a paddy soil.</title>
        <authorList>
            <person name="Lin S.-Y."/>
            <person name="Hameed A."/>
            <person name="Huang H.-I."/>
            <person name="Young C.-C."/>
        </authorList>
    </citation>
    <scope>NUCLEOTIDE SEQUENCE [LARGE SCALE GENOMIC DNA]</scope>
    <source>
        <strain evidence="1 2">CC-HIH110</strain>
    </source>
</reference>
<sequence length="100" mass="11274">MSHRFDSATDLVAQAQRQRLAQMRQTARAVPLSAPELVAGLLKQIESKCWWIDKFGHGRNARPAHEVEQQRHNLAVLVQAHDLIRDQGVGDGRKTQSRQG</sequence>
<dbReference type="RefSeq" id="WP_190236795.1">
    <property type="nucleotide sequence ID" value="NZ_SSOA01000010.1"/>
</dbReference>
<comment type="caution">
    <text evidence="1">The sequence shown here is derived from an EMBL/GenBank/DDBJ whole genome shotgun (WGS) entry which is preliminary data.</text>
</comment>
<organism evidence="1 2">
    <name type="scientific">Allorhizobium terrae</name>
    <dbReference type="NCBI Taxonomy" id="1848972"/>
    <lineage>
        <taxon>Bacteria</taxon>
        <taxon>Pseudomonadati</taxon>
        <taxon>Pseudomonadota</taxon>
        <taxon>Alphaproteobacteria</taxon>
        <taxon>Hyphomicrobiales</taxon>
        <taxon>Rhizobiaceae</taxon>
        <taxon>Rhizobium/Agrobacterium group</taxon>
        <taxon>Allorhizobium</taxon>
    </lineage>
</organism>
<gene>
    <name evidence="1" type="ORF">E6C51_16615</name>
</gene>
<protein>
    <submittedName>
        <fullName evidence="1">Uncharacterized protein</fullName>
    </submittedName>
</protein>
<accession>A0A4S3ZRA0</accession>
<dbReference type="EMBL" id="SSOA01000010">
    <property type="protein sequence ID" value="THF48087.1"/>
    <property type="molecule type" value="Genomic_DNA"/>
</dbReference>
<evidence type="ECO:0000313" key="1">
    <source>
        <dbReference type="EMBL" id="THF48087.1"/>
    </source>
</evidence>
<proteinExistence type="predicted"/>
<name>A0A4S3ZRA0_9HYPH</name>
<dbReference type="Proteomes" id="UP000310754">
    <property type="component" value="Unassembled WGS sequence"/>
</dbReference>
<keyword evidence="2" id="KW-1185">Reference proteome</keyword>
<dbReference type="AlphaFoldDB" id="A0A4S3ZRA0"/>
<evidence type="ECO:0000313" key="2">
    <source>
        <dbReference type="Proteomes" id="UP000310754"/>
    </source>
</evidence>